<protein>
    <submittedName>
        <fullName evidence="2">Uncharacterized protein</fullName>
    </submittedName>
</protein>
<feature type="region of interest" description="Disordered" evidence="1">
    <location>
        <begin position="1"/>
        <end position="36"/>
    </location>
</feature>
<evidence type="ECO:0000313" key="2">
    <source>
        <dbReference type="EMBL" id="GFJ77603.1"/>
    </source>
</evidence>
<accession>A0A6V8JXX3</accession>
<evidence type="ECO:0000313" key="3">
    <source>
        <dbReference type="Proteomes" id="UP000482800"/>
    </source>
</evidence>
<feature type="compositionally biased region" description="Basic and acidic residues" evidence="1">
    <location>
        <begin position="1"/>
        <end position="17"/>
    </location>
</feature>
<reference evidence="2 3" key="1">
    <citation type="submission" date="2020-03" db="EMBL/GenBank/DDBJ databases">
        <title>Whole genome shotgun sequence of Phytohabitans houttuyneae NBRC 108639.</title>
        <authorList>
            <person name="Komaki H."/>
            <person name="Tamura T."/>
        </authorList>
    </citation>
    <scope>NUCLEOTIDE SEQUENCE [LARGE SCALE GENOMIC DNA]</scope>
    <source>
        <strain evidence="2 3">NBRC 108639</strain>
    </source>
</reference>
<feature type="compositionally biased region" description="Low complexity" evidence="1">
    <location>
        <begin position="27"/>
        <end position="36"/>
    </location>
</feature>
<dbReference type="EMBL" id="BLPF01000001">
    <property type="protein sequence ID" value="GFJ77603.1"/>
    <property type="molecule type" value="Genomic_DNA"/>
</dbReference>
<evidence type="ECO:0000256" key="1">
    <source>
        <dbReference type="SAM" id="MobiDB-lite"/>
    </source>
</evidence>
<dbReference type="AlphaFoldDB" id="A0A6V8JXX3"/>
<organism evidence="2 3">
    <name type="scientific">Phytohabitans houttuyneae</name>
    <dbReference type="NCBI Taxonomy" id="1076126"/>
    <lineage>
        <taxon>Bacteria</taxon>
        <taxon>Bacillati</taxon>
        <taxon>Actinomycetota</taxon>
        <taxon>Actinomycetes</taxon>
        <taxon>Micromonosporales</taxon>
        <taxon>Micromonosporaceae</taxon>
    </lineage>
</organism>
<keyword evidence="3" id="KW-1185">Reference proteome</keyword>
<gene>
    <name evidence="2" type="ORF">Phou_017830</name>
</gene>
<reference evidence="2 3" key="2">
    <citation type="submission" date="2020-03" db="EMBL/GenBank/DDBJ databases">
        <authorList>
            <person name="Ichikawa N."/>
            <person name="Kimura A."/>
            <person name="Kitahashi Y."/>
            <person name="Uohara A."/>
        </authorList>
    </citation>
    <scope>NUCLEOTIDE SEQUENCE [LARGE SCALE GENOMIC DNA]</scope>
    <source>
        <strain evidence="2 3">NBRC 108639</strain>
    </source>
</reference>
<name>A0A6V8JXX3_9ACTN</name>
<sequence>MDQRAGLHELQRGDGGHHPVRVGGAGRAPAPVGERGAQPLAAAEHEVLDRVGDRQDRLVDGREPVALPREELGERLVDTGAQVGAVDGRR</sequence>
<comment type="caution">
    <text evidence="2">The sequence shown here is derived from an EMBL/GenBank/DDBJ whole genome shotgun (WGS) entry which is preliminary data.</text>
</comment>
<dbReference type="Proteomes" id="UP000482800">
    <property type="component" value="Unassembled WGS sequence"/>
</dbReference>
<proteinExistence type="predicted"/>